<dbReference type="GO" id="GO:0005524">
    <property type="term" value="F:ATP binding"/>
    <property type="evidence" value="ECO:0007669"/>
    <property type="project" value="UniProtKB-KW"/>
</dbReference>
<dbReference type="PROSITE" id="PS51379">
    <property type="entry name" value="4FE4S_FER_2"/>
    <property type="match status" value="1"/>
</dbReference>
<feature type="domain" description="4Fe-4S ferredoxin-type" evidence="4">
    <location>
        <begin position="52"/>
        <end position="81"/>
    </location>
</feature>
<organism evidence="5 6">
    <name type="scientific">Intoshia linei</name>
    <dbReference type="NCBI Taxonomy" id="1819745"/>
    <lineage>
        <taxon>Eukaryota</taxon>
        <taxon>Metazoa</taxon>
        <taxon>Spiralia</taxon>
        <taxon>Lophotrochozoa</taxon>
        <taxon>Mesozoa</taxon>
        <taxon>Orthonectida</taxon>
        <taxon>Rhopaluridae</taxon>
        <taxon>Intoshia</taxon>
    </lineage>
</organism>
<keyword evidence="6" id="KW-1185">Reference proteome</keyword>
<evidence type="ECO:0000256" key="1">
    <source>
        <dbReference type="ARBA" id="ARBA00022741"/>
    </source>
</evidence>
<proteinExistence type="predicted"/>
<feature type="domain" description="ABC transporter" evidence="3">
    <location>
        <begin position="76"/>
        <end position="321"/>
    </location>
</feature>
<comment type="caution">
    <text evidence="5">The sequence shown here is derived from an EMBL/GenBank/DDBJ whole genome shotgun (WGS) entry which is preliminary data.</text>
</comment>
<dbReference type="Pfam" id="PF00037">
    <property type="entry name" value="Fer4"/>
    <property type="match status" value="1"/>
</dbReference>
<dbReference type="PROSITE" id="PS50893">
    <property type="entry name" value="ABC_TRANSPORTER_2"/>
    <property type="match status" value="1"/>
</dbReference>
<keyword evidence="1" id="KW-0547">Nucleotide-binding</keyword>
<protein>
    <recommendedName>
        <fullName evidence="7">ATP-binding cassette sub-family E member 1</fullName>
    </recommendedName>
</protein>
<dbReference type="EMBL" id="LWCA01000003">
    <property type="protein sequence ID" value="OAF72131.1"/>
    <property type="molecule type" value="Genomic_DNA"/>
</dbReference>
<dbReference type="CDD" id="cd03236">
    <property type="entry name" value="ABC_RNaseL_inhibitor_domain1"/>
    <property type="match status" value="1"/>
</dbReference>
<sequence>MKSVIEETRSSARIAIINLIKCKPKRCNLECKKCCPVNKVGKKCIEVEKTDKTSIISETMCIGCGLCVKRCPYKAIEIINLPSSLESDTTHRYGPNSFKLHRLPIPRRGEILGLVGINGIGKSTALKILGAKLKPNLGNFSDPPDWLAILKHYRGSELQNFFKAVLEDNIKTLIKPQYVDQIPRAVKGTVGELIKKKSEIPDYTHILKQLGLTKLMDRKISELSGGELQRFAIAIVCIQNADIYMFDEPSSYLDVSQRLNIAKVIRELVGNDKYIIVVEHDLAVLDYMSDFICCLYGKPGAYGVVTSPSSVHKGINIFLDGYVPTENVRFRQEKLIFNIAETATEDEIKRLRNTKYPTLQITLGSFKLSVESGAFTDSEIIVMLGENGTGKTTFIRLLAGRLKADDGNEDIPELRVSYKPQKISPKSTGTVRMLLHNKIRDAYVHPQFVSDVINPLNIEALYDQEVQNLSGGELQRIALTICLGKPADVYLIDEPSAYLDSEQRLYASKVIRRYIYVLILKIYKIDV</sequence>
<dbReference type="InterPro" id="IPR007209">
    <property type="entry name" value="RNaseL-inhib-like_metal-bd_dom"/>
</dbReference>
<dbReference type="Pfam" id="PF04068">
    <property type="entry name" value="Fer4_RLI"/>
    <property type="match status" value="1"/>
</dbReference>
<dbReference type="AlphaFoldDB" id="A0A177BEY1"/>
<dbReference type="FunFam" id="3.40.50.300:FF:000152">
    <property type="entry name" value="ATP-binding cassette, sub-family E, member 1"/>
    <property type="match status" value="1"/>
</dbReference>
<evidence type="ECO:0008006" key="7">
    <source>
        <dbReference type="Google" id="ProtNLM"/>
    </source>
</evidence>
<dbReference type="InterPro" id="IPR034348">
    <property type="entry name" value="RLI_dom_1"/>
</dbReference>
<dbReference type="InterPro" id="IPR027417">
    <property type="entry name" value="P-loop_NTPase"/>
</dbReference>
<dbReference type="SUPFAM" id="SSF52540">
    <property type="entry name" value="P-loop containing nucleoside triphosphate hydrolases"/>
    <property type="match status" value="2"/>
</dbReference>
<evidence type="ECO:0000259" key="3">
    <source>
        <dbReference type="PROSITE" id="PS50893"/>
    </source>
</evidence>
<dbReference type="InterPro" id="IPR003593">
    <property type="entry name" value="AAA+_ATPase"/>
</dbReference>
<dbReference type="InterPro" id="IPR003439">
    <property type="entry name" value="ABC_transporter-like_ATP-bd"/>
</dbReference>
<dbReference type="NCBIfam" id="NF009945">
    <property type="entry name" value="PRK13409.1"/>
    <property type="match status" value="1"/>
</dbReference>
<name>A0A177BEY1_9BILA</name>
<evidence type="ECO:0000256" key="2">
    <source>
        <dbReference type="ARBA" id="ARBA00022840"/>
    </source>
</evidence>
<dbReference type="GO" id="GO:0016887">
    <property type="term" value="F:ATP hydrolysis activity"/>
    <property type="evidence" value="ECO:0007669"/>
    <property type="project" value="InterPro"/>
</dbReference>
<dbReference type="Pfam" id="PF00005">
    <property type="entry name" value="ABC_tran"/>
    <property type="match status" value="2"/>
</dbReference>
<dbReference type="SMART" id="SM00382">
    <property type="entry name" value="AAA"/>
    <property type="match status" value="2"/>
</dbReference>
<evidence type="ECO:0000313" key="6">
    <source>
        <dbReference type="Proteomes" id="UP000078046"/>
    </source>
</evidence>
<dbReference type="InterPro" id="IPR013283">
    <property type="entry name" value="RLI1"/>
</dbReference>
<dbReference type="InterPro" id="IPR017896">
    <property type="entry name" value="4Fe4S_Fe-S-bd"/>
</dbReference>
<dbReference type="Gene3D" id="3.40.50.300">
    <property type="entry name" value="P-loop containing nucleotide triphosphate hydrolases"/>
    <property type="match status" value="2"/>
</dbReference>
<dbReference type="PANTHER" id="PTHR19248">
    <property type="entry name" value="ATP-BINDING TRANSPORT PROTEIN-RELATED"/>
    <property type="match status" value="1"/>
</dbReference>
<dbReference type="SUPFAM" id="SSF54862">
    <property type="entry name" value="4Fe-4S ferredoxins"/>
    <property type="match status" value="1"/>
</dbReference>
<dbReference type="OrthoDB" id="6593433at2759"/>
<gene>
    <name evidence="5" type="ORF">A3Q56_00072</name>
</gene>
<evidence type="ECO:0000259" key="4">
    <source>
        <dbReference type="PROSITE" id="PS51379"/>
    </source>
</evidence>
<keyword evidence="2" id="KW-0067">ATP-binding</keyword>
<dbReference type="PRINTS" id="PR01868">
    <property type="entry name" value="ABCEFAMILY"/>
</dbReference>
<dbReference type="PROSITE" id="PS00198">
    <property type="entry name" value="4FE4S_FER_1"/>
    <property type="match status" value="1"/>
</dbReference>
<evidence type="ECO:0000313" key="5">
    <source>
        <dbReference type="EMBL" id="OAF72131.1"/>
    </source>
</evidence>
<reference evidence="5 6" key="1">
    <citation type="submission" date="2016-04" db="EMBL/GenBank/DDBJ databases">
        <title>The genome of Intoshia linei affirms orthonectids as highly simplified spiralians.</title>
        <authorList>
            <person name="Mikhailov K.V."/>
            <person name="Slusarev G.S."/>
            <person name="Nikitin M.A."/>
            <person name="Logacheva M.D."/>
            <person name="Penin A."/>
            <person name="Aleoshin V."/>
            <person name="Panchin Y.V."/>
        </authorList>
    </citation>
    <scope>NUCLEOTIDE SEQUENCE [LARGE SCALE GENOMIC DNA]</scope>
    <source>
        <strain evidence="5">Intl2013</strain>
        <tissue evidence="5">Whole animal</tissue>
    </source>
</reference>
<dbReference type="Proteomes" id="UP000078046">
    <property type="component" value="Unassembled WGS sequence"/>
</dbReference>
<accession>A0A177BEY1</accession>
<dbReference type="InterPro" id="IPR017900">
    <property type="entry name" value="4Fe4S_Fe_S_CS"/>
</dbReference>